<protein>
    <recommendedName>
        <fullName evidence="2">DUF6589 domain-containing protein</fullName>
    </recommendedName>
</protein>
<organism evidence="3 4">
    <name type="scientific">Mytilus galloprovincialis</name>
    <name type="common">Mediterranean mussel</name>
    <dbReference type="NCBI Taxonomy" id="29158"/>
    <lineage>
        <taxon>Eukaryota</taxon>
        <taxon>Metazoa</taxon>
        <taxon>Spiralia</taxon>
        <taxon>Lophotrochozoa</taxon>
        <taxon>Mollusca</taxon>
        <taxon>Bivalvia</taxon>
        <taxon>Autobranchia</taxon>
        <taxon>Pteriomorphia</taxon>
        <taxon>Mytilida</taxon>
        <taxon>Mytiloidea</taxon>
        <taxon>Mytilidae</taxon>
        <taxon>Mytilinae</taxon>
        <taxon>Mytilus</taxon>
    </lineage>
</organism>
<proteinExistence type="predicted"/>
<evidence type="ECO:0000256" key="1">
    <source>
        <dbReference type="SAM" id="MobiDB-lite"/>
    </source>
</evidence>
<comment type="caution">
    <text evidence="3">The sequence shown here is derived from an EMBL/GenBank/DDBJ whole genome shotgun (WGS) entry which is preliminary data.</text>
</comment>
<feature type="region of interest" description="Disordered" evidence="1">
    <location>
        <begin position="1"/>
        <end position="23"/>
    </location>
</feature>
<feature type="region of interest" description="Disordered" evidence="1">
    <location>
        <begin position="127"/>
        <end position="154"/>
    </location>
</feature>
<dbReference type="OrthoDB" id="6096965at2759"/>
<dbReference type="InterPro" id="IPR046496">
    <property type="entry name" value="DUF6589"/>
</dbReference>
<feature type="domain" description="DUF6589" evidence="2">
    <location>
        <begin position="881"/>
        <end position="1293"/>
    </location>
</feature>
<gene>
    <name evidence="3" type="ORF">MGAL_10B052246</name>
</gene>
<name>A0A8B6FYZ9_MYTGA</name>
<evidence type="ECO:0000313" key="3">
    <source>
        <dbReference type="EMBL" id="VDI55518.1"/>
    </source>
</evidence>
<sequence>MSCQGYTEDTGTLYEGDDKNMKKKPTAVKPKRVTIKDDLECSEMYLDLIMEFYNDIEFEETNKFTEEEDLRTLSVAQLMNRLEKSLSVSIDKVEKMLDRHLEASDMVRLCHIGIEIANAKCRNNMSLSSAESDDSSPNETQSDENTANTPIQSSIPIDLKRRIREMEYSSHTGPPTEIDDNMKRWLVVGICLHSVLAAALQKYVEPVVTNLYNSLKLTDQIDKQTYKGHLKIYGVGKFYLNYKTINNNMSPGNRAPNYDYKVQNAVDLSKLFLETRMAHYKGFDESCDSSALLGIIVSIDMFPAVVQIAAKDVRLEIRNRWAHCDFTEWNSGMYNWSLQKMEDFIHLLHLHKPEESQAIRDLNKWKTNGINYLEDTTLGLELVNDIRQQIKSIMEVETVIWKSADREFSTVYTTLTEIGKTLNQHDKRISSLENIEYRSIQVTSQCRSAQKRNRDSLTPTKSGCTPRAKKQDKNVNVSTTKTPKNNRRRLCFSDKKSTQSPGPKVKVNIGYRGSSRNTVLKGHEKLACRALVMKQYKTAVNHMFALDVKKEIGIVIKKKINKEITEIVKNKDSLLRSSNLSSFSWKSAYKQLENKCPLTMDLLQTICGEKKKNEPRLVTSMAVLLFTRNQQMNTIQSINSVLMFRGHVRTKVYTTFNRAGLSSSYKSTLNTIDKLCEKFDEPVKRWTEQLSSETIDQNTSLGDHTYSATSDESNVENIATDDNILHIQSPPVMYIAEPITDTCTTSDFTSLDTCQETLPTTDSPMEKQYDFWIMVSTCTSVPPGTPLCSIENHTSYYTPMQPSVPCEEDSPYTTKSSAAIQETGSFQIIMDNLNMNQKTRHKTEDTSNKVHNLVHSMAVNDRATPTDPLDEIHPQADILSLSNELFIPSDNDIHHLNEDFKILIQRALVDNIPGLSEYRQVVQYHILHEFSQQAEKKSTVIPLGILEKDENITEQMIDVITHLQQYVPKRDKKLKPLLLGGDALSVERGEAAQKARIDAVTCEDRLDGFIWKSEDWHGHVISLQDTFNLHFKGSSSGEMGTLFQLKNKFDRRGVKSEVKDAVNDCREFLRFVTRGYIILGAMHLSAFKQTNTQEEGRHMCGYPGCKKSFAVDGKCRSKHRFRCPYKEFEGVIQPDNENDQQVQSTIEVEKDKKEDFKRNYSCSLLRDGLFDWCREDAARENDGERLVRMWRFDILKFALNNHVKYRLLAFKLHAQLLAILPPKQAFQLKNNRTVNIHGGKGANVPGDLALEFMNMRAKDALNSLRGNMTSASIERCGRSLQGCNDIIDSYTTGLNQFFGKPSNTKPSIQKDIDILVKHLQPEELFQDIPGRCHRTFDRMNSNCLTKLDGQKLNSWLTSKKEEFSKTQRLRSYLV</sequence>
<evidence type="ECO:0000313" key="4">
    <source>
        <dbReference type="Proteomes" id="UP000596742"/>
    </source>
</evidence>
<dbReference type="Proteomes" id="UP000596742">
    <property type="component" value="Unassembled WGS sequence"/>
</dbReference>
<dbReference type="Pfam" id="PF20231">
    <property type="entry name" value="DUF6589"/>
    <property type="match status" value="1"/>
</dbReference>
<feature type="compositionally biased region" description="Polar residues" evidence="1">
    <location>
        <begin position="474"/>
        <end position="483"/>
    </location>
</feature>
<reference evidence="3" key="1">
    <citation type="submission" date="2018-11" db="EMBL/GenBank/DDBJ databases">
        <authorList>
            <person name="Alioto T."/>
            <person name="Alioto T."/>
        </authorList>
    </citation>
    <scope>NUCLEOTIDE SEQUENCE</scope>
</reference>
<feature type="region of interest" description="Disordered" evidence="1">
    <location>
        <begin position="447"/>
        <end position="505"/>
    </location>
</feature>
<dbReference type="EMBL" id="UYJE01007509">
    <property type="protein sequence ID" value="VDI55518.1"/>
    <property type="molecule type" value="Genomic_DNA"/>
</dbReference>
<feature type="compositionally biased region" description="Polar residues" evidence="1">
    <location>
        <begin position="1"/>
        <end position="10"/>
    </location>
</feature>
<feature type="compositionally biased region" description="Polar residues" evidence="1">
    <location>
        <begin position="137"/>
        <end position="154"/>
    </location>
</feature>
<keyword evidence="4" id="KW-1185">Reference proteome</keyword>
<evidence type="ECO:0000259" key="2">
    <source>
        <dbReference type="Pfam" id="PF20231"/>
    </source>
</evidence>
<accession>A0A8B6FYZ9</accession>